<name>A0A6I6GQI3_9BACT</name>
<evidence type="ECO:0000313" key="3">
    <source>
        <dbReference type="Proteomes" id="UP000426027"/>
    </source>
</evidence>
<keyword evidence="3" id="KW-1185">Reference proteome</keyword>
<dbReference type="PANTHER" id="PTHR38590:SF1">
    <property type="entry name" value="BLL0828 PROTEIN"/>
    <property type="match status" value="1"/>
</dbReference>
<dbReference type="PANTHER" id="PTHR38590">
    <property type="entry name" value="BLL0828 PROTEIN"/>
    <property type="match status" value="1"/>
</dbReference>
<dbReference type="KEGG" id="fls:GLV81_00675"/>
<dbReference type="Proteomes" id="UP000426027">
    <property type="component" value="Chromosome"/>
</dbReference>
<reference evidence="2 3" key="1">
    <citation type="submission" date="2019-11" db="EMBL/GenBank/DDBJ databases">
        <authorList>
            <person name="Im W.T."/>
        </authorList>
    </citation>
    <scope>NUCLEOTIDE SEQUENCE [LARGE SCALE GENOMIC DNA]</scope>
    <source>
        <strain evidence="2 3">SB-02</strain>
    </source>
</reference>
<dbReference type="CDD" id="cd01038">
    <property type="entry name" value="Endonuclease_DUF559"/>
    <property type="match status" value="1"/>
</dbReference>
<dbReference type="AlphaFoldDB" id="A0A6I6GQI3"/>
<protein>
    <submittedName>
        <fullName evidence="2">DUF559 domain-containing protein</fullName>
    </submittedName>
</protein>
<evidence type="ECO:0000259" key="1">
    <source>
        <dbReference type="Pfam" id="PF04480"/>
    </source>
</evidence>
<dbReference type="SUPFAM" id="SSF52980">
    <property type="entry name" value="Restriction endonuclease-like"/>
    <property type="match status" value="1"/>
</dbReference>
<dbReference type="InterPro" id="IPR011335">
    <property type="entry name" value="Restrct_endonuc-II-like"/>
</dbReference>
<dbReference type="InterPro" id="IPR007569">
    <property type="entry name" value="DUF559"/>
</dbReference>
<dbReference type="InterPro" id="IPR047216">
    <property type="entry name" value="Endonuclease_DUF559_bact"/>
</dbReference>
<organism evidence="2 3">
    <name type="scientific">Phnomibacter ginsenosidimutans</name>
    <dbReference type="NCBI Taxonomy" id="2676868"/>
    <lineage>
        <taxon>Bacteria</taxon>
        <taxon>Pseudomonadati</taxon>
        <taxon>Bacteroidota</taxon>
        <taxon>Chitinophagia</taxon>
        <taxon>Chitinophagales</taxon>
        <taxon>Chitinophagaceae</taxon>
        <taxon>Phnomibacter</taxon>
    </lineage>
</organism>
<dbReference type="EMBL" id="CP046566">
    <property type="protein sequence ID" value="QGW29938.1"/>
    <property type="molecule type" value="Genomic_DNA"/>
</dbReference>
<proteinExistence type="predicted"/>
<dbReference type="Pfam" id="PF04480">
    <property type="entry name" value="DUF559"/>
    <property type="match status" value="1"/>
</dbReference>
<sequence length="126" mass="14720">MLHGTAPQIFEAAKQLRNEMTAAEQLLWQFLKLDRKGLKFRRQHAIGIYVADFYCHKAKLVIELDGSVHDNPEVAERDAVREKDLKEWGYTIIRFNNKEVFGNVESVVNEIRRITNEIIKSNHNNQ</sequence>
<evidence type="ECO:0000313" key="2">
    <source>
        <dbReference type="EMBL" id="QGW29938.1"/>
    </source>
</evidence>
<accession>A0A6I6GQI3</accession>
<feature type="domain" description="DUF559" evidence="1">
    <location>
        <begin position="11"/>
        <end position="113"/>
    </location>
</feature>
<dbReference type="Gene3D" id="3.40.960.10">
    <property type="entry name" value="VSR Endonuclease"/>
    <property type="match status" value="1"/>
</dbReference>
<gene>
    <name evidence="2" type="ORF">GLV81_00675</name>
</gene>